<comment type="caution">
    <text evidence="2">The sequence shown here is derived from an EMBL/GenBank/DDBJ whole genome shotgun (WGS) entry which is preliminary data.</text>
</comment>
<evidence type="ECO:0000313" key="2">
    <source>
        <dbReference type="EMBL" id="EFM01113.1"/>
    </source>
</evidence>
<accession>E0NUV8</accession>
<keyword evidence="3" id="KW-1185">Reference proteome</keyword>
<dbReference type="InterPro" id="IPR052942">
    <property type="entry name" value="LPS_cholinephosphotransferase"/>
</dbReference>
<sequence>MENKYLEQYLTDNLRALQCKELEILKEIDRICRKHNIDYWLDGGTCLGAVRHGGFIPWDDDIDIAMRKEDLARFEIVAPRELPPHLFLQTQESDPSRRLPITKVRDLNSYCVEAMDDFTQPYQKGVFVDIFPFINYPDVSRQFVKTVVGGINKSMAVLSAKHTYSWRSVAEFFYFHAKKLWLMMLWRSANLLRNTDTYMCNILVNNGYGITHRKDCIFPTKDILFEGIPFKAPRQPDVYLTDLYKDYMQLPPVDKRKVHGIFFMTDLV</sequence>
<organism evidence="2 3">
    <name type="scientific">Hoylesella marshii DSM 16973 = JCM 13450</name>
    <dbReference type="NCBI Taxonomy" id="862515"/>
    <lineage>
        <taxon>Bacteria</taxon>
        <taxon>Pseudomonadati</taxon>
        <taxon>Bacteroidota</taxon>
        <taxon>Bacteroidia</taxon>
        <taxon>Bacteroidales</taxon>
        <taxon>Prevotellaceae</taxon>
        <taxon>Hoylesella</taxon>
    </lineage>
</organism>
<dbReference type="Pfam" id="PF04991">
    <property type="entry name" value="LicD"/>
    <property type="match status" value="1"/>
</dbReference>
<gene>
    <name evidence="2" type="primary">licD</name>
    <name evidence="2" type="ORF">HMPREF0658_1963</name>
</gene>
<dbReference type="Proteomes" id="UP000004394">
    <property type="component" value="Unassembled WGS sequence"/>
</dbReference>
<evidence type="ECO:0000313" key="3">
    <source>
        <dbReference type="Proteomes" id="UP000004394"/>
    </source>
</evidence>
<evidence type="ECO:0000259" key="1">
    <source>
        <dbReference type="Pfam" id="PF04991"/>
    </source>
</evidence>
<dbReference type="STRING" id="862515.HMPREF0658_1963"/>
<reference evidence="2" key="1">
    <citation type="submission" date="2010-07" db="EMBL/GenBank/DDBJ databases">
        <authorList>
            <person name="Muzny D."/>
            <person name="Qin X."/>
            <person name="Deng J."/>
            <person name="Jiang H."/>
            <person name="Liu Y."/>
            <person name="Qu J."/>
            <person name="Song X.-Z."/>
            <person name="Zhang L."/>
            <person name="Thornton R."/>
            <person name="Coyle M."/>
            <person name="Francisco L."/>
            <person name="Jackson L."/>
            <person name="Javaid M."/>
            <person name="Korchina V."/>
            <person name="Kovar C."/>
            <person name="Mata R."/>
            <person name="Mathew T."/>
            <person name="Ngo R."/>
            <person name="Nguyen L."/>
            <person name="Nguyen N."/>
            <person name="Okwuonu G."/>
            <person name="Ongeri F."/>
            <person name="Pham C."/>
            <person name="Simmons D."/>
            <person name="Wilczek-Boney K."/>
            <person name="Hale W."/>
            <person name="Jakkamsetti A."/>
            <person name="Pham P."/>
            <person name="Ruth R."/>
            <person name="San Lucas F."/>
            <person name="Warren J."/>
            <person name="Zhang J."/>
            <person name="Zhao Z."/>
            <person name="Zhou C."/>
            <person name="Zhu D."/>
            <person name="Lee S."/>
            <person name="Bess C."/>
            <person name="Blankenburg K."/>
            <person name="Forbes L."/>
            <person name="Fu Q."/>
            <person name="Gubbala S."/>
            <person name="Hirani K."/>
            <person name="Jayaseelan J.C."/>
            <person name="Lara F."/>
            <person name="Munidasa M."/>
            <person name="Palculict T."/>
            <person name="Patil S."/>
            <person name="Pu L.-L."/>
            <person name="Saada N."/>
            <person name="Tang L."/>
            <person name="Weissenberger G."/>
            <person name="Zhu Y."/>
            <person name="Hemphill L."/>
            <person name="Shang Y."/>
            <person name="Youmans B."/>
            <person name="Ayvaz T."/>
            <person name="Ross M."/>
            <person name="Santibanez J."/>
            <person name="Aqrawi P."/>
            <person name="Gross S."/>
            <person name="Joshi V."/>
            <person name="Fowler G."/>
            <person name="Nazareth L."/>
            <person name="Reid J."/>
            <person name="Worley K."/>
            <person name="Petrosino J."/>
            <person name="Highlander S."/>
            <person name="Gibbs R."/>
        </authorList>
    </citation>
    <scope>NUCLEOTIDE SEQUENCE [LARGE SCALE GENOMIC DNA]</scope>
    <source>
        <strain evidence="2">DSM 16973</strain>
    </source>
</reference>
<dbReference type="RefSeq" id="WP_006950314.1">
    <property type="nucleotide sequence ID" value="NZ_BAJI01000024.1"/>
</dbReference>
<dbReference type="GO" id="GO:0009100">
    <property type="term" value="P:glycoprotein metabolic process"/>
    <property type="evidence" value="ECO:0007669"/>
    <property type="project" value="UniProtKB-ARBA"/>
</dbReference>
<dbReference type="OrthoDB" id="9786100at2"/>
<dbReference type="EMBL" id="AEEI01000054">
    <property type="protein sequence ID" value="EFM01113.1"/>
    <property type="molecule type" value="Genomic_DNA"/>
</dbReference>
<name>E0NUV8_9BACT</name>
<proteinExistence type="predicted"/>
<feature type="domain" description="LicD/FKTN/FKRP nucleotidyltransferase" evidence="1">
    <location>
        <begin position="32"/>
        <end position="245"/>
    </location>
</feature>
<protein>
    <submittedName>
        <fullName evidence="2">LICD family protein</fullName>
    </submittedName>
</protein>
<dbReference type="PANTHER" id="PTHR43404:SF2">
    <property type="entry name" value="LIPOPOLYSACCHARIDE CHOLINEPHOSPHOTRANSFERASE LICD"/>
    <property type="match status" value="1"/>
</dbReference>
<dbReference type="InterPro" id="IPR007074">
    <property type="entry name" value="LicD/FKTN/FKRP_NTP_transf"/>
</dbReference>
<dbReference type="PANTHER" id="PTHR43404">
    <property type="entry name" value="LIPOPOLYSACCHARIDE CHOLINEPHOSPHOTRANSFERASE LICD"/>
    <property type="match status" value="1"/>
</dbReference>
<dbReference type="AlphaFoldDB" id="E0NUV8"/>
<dbReference type="eggNOG" id="COG3475">
    <property type="taxonomic scope" value="Bacteria"/>
</dbReference>
<dbReference type="HOGENOM" id="CLU_075543_0_0_10"/>